<dbReference type="SUPFAM" id="SSF144083">
    <property type="entry name" value="Magnesium transport protein CorA, transmembrane region"/>
    <property type="match status" value="1"/>
</dbReference>
<dbReference type="InterPro" id="IPR051637">
    <property type="entry name" value="Ank_repeat_dom-contain_49"/>
</dbReference>
<dbReference type="GO" id="GO:0046873">
    <property type="term" value="F:metal ion transmembrane transporter activity"/>
    <property type="evidence" value="ECO:0007669"/>
    <property type="project" value="InterPro"/>
</dbReference>
<dbReference type="Gene3D" id="1.25.40.20">
    <property type="entry name" value="Ankyrin repeat-containing domain"/>
    <property type="match status" value="2"/>
</dbReference>
<keyword evidence="10" id="KW-1185">Reference proteome</keyword>
<organism evidence="9 10">
    <name type="scientific">Xylaria multiplex</name>
    <dbReference type="NCBI Taxonomy" id="323545"/>
    <lineage>
        <taxon>Eukaryota</taxon>
        <taxon>Fungi</taxon>
        <taxon>Dikarya</taxon>
        <taxon>Ascomycota</taxon>
        <taxon>Pezizomycotina</taxon>
        <taxon>Sordariomycetes</taxon>
        <taxon>Xylariomycetidae</taxon>
        <taxon>Xylariales</taxon>
        <taxon>Xylariaceae</taxon>
        <taxon>Xylaria</taxon>
    </lineage>
</organism>
<evidence type="ECO:0000256" key="6">
    <source>
        <dbReference type="ARBA" id="ARBA00023136"/>
    </source>
</evidence>
<comment type="subcellular location">
    <subcellularLocation>
        <location evidence="1">Membrane</location>
        <topology evidence="1">Multi-pass membrane protein</topology>
    </subcellularLocation>
</comment>
<evidence type="ECO:0000256" key="4">
    <source>
        <dbReference type="ARBA" id="ARBA00022989"/>
    </source>
</evidence>
<dbReference type="Gene3D" id="1.20.58.340">
    <property type="entry name" value="Magnesium transport protein CorA, transmembrane region"/>
    <property type="match status" value="1"/>
</dbReference>
<evidence type="ECO:0000256" key="5">
    <source>
        <dbReference type="ARBA" id="ARBA00023043"/>
    </source>
</evidence>
<dbReference type="SUPFAM" id="SSF48403">
    <property type="entry name" value="Ankyrin repeat"/>
    <property type="match status" value="1"/>
</dbReference>
<dbReference type="PANTHER" id="PTHR24180:SF45">
    <property type="entry name" value="POLY [ADP-RIBOSE] POLYMERASE TANKYRASE"/>
    <property type="match status" value="1"/>
</dbReference>
<keyword evidence="4 8" id="KW-1133">Transmembrane helix</keyword>
<evidence type="ECO:0000256" key="8">
    <source>
        <dbReference type="SAM" id="Phobius"/>
    </source>
</evidence>
<proteinExistence type="predicted"/>
<reference evidence="9 10" key="1">
    <citation type="submission" date="2019-12" db="EMBL/GenBank/DDBJ databases">
        <title>Draft genome sequence of the ascomycete Xylaria multiplex DSM 110363.</title>
        <authorList>
            <person name="Buettner E."/>
            <person name="Kellner H."/>
        </authorList>
    </citation>
    <scope>NUCLEOTIDE SEQUENCE [LARGE SCALE GENOMIC DNA]</scope>
    <source>
        <strain evidence="9 10">DSM 110363</strain>
    </source>
</reference>
<keyword evidence="2 8" id="KW-0812">Transmembrane</keyword>
<dbReference type="InParanoid" id="A0A7C8ISW2"/>
<dbReference type="EMBL" id="WUBL01000013">
    <property type="protein sequence ID" value="KAF2971446.1"/>
    <property type="molecule type" value="Genomic_DNA"/>
</dbReference>
<keyword evidence="3" id="KW-0677">Repeat</keyword>
<feature type="repeat" description="ANK" evidence="7">
    <location>
        <begin position="74"/>
        <end position="117"/>
    </location>
</feature>
<dbReference type="Proteomes" id="UP000481858">
    <property type="component" value="Unassembled WGS sequence"/>
</dbReference>
<keyword evidence="6 8" id="KW-0472">Membrane</keyword>
<dbReference type="InterPro" id="IPR002110">
    <property type="entry name" value="Ankyrin_rpt"/>
</dbReference>
<gene>
    <name evidence="9" type="ORF">GQX73_g2087</name>
</gene>
<dbReference type="GO" id="GO:0016020">
    <property type="term" value="C:membrane"/>
    <property type="evidence" value="ECO:0007669"/>
    <property type="project" value="UniProtKB-SubCell"/>
</dbReference>
<sequence length="935" mass="106704">MDEQAELFLGQLESIEALANGSGNFHPNEDLVTSQDHDGNTLLHVVAERGMAKAIEFLLHNKIWKGLVNKKNKRGEAPLHILCQNCQELRREQGQDKIKRILKALLDNGADINVVDGNGWTPLHYSIEQESLFMVDEILATNKVDVNKPTISQGATPLHMAVNRNLLAIVRSLLVKKADRKLVTHSGESILQWALSAATAFEPQEEDEGLRIDNEIVDYGDNYERVTNDEYTPGQNSNADQGVNVDDMGDKETMDTIIEELLKDQNKWHQLLQVACTPVFPKKWLGLHRIWMAMKEDRFNDLKSELENDVQRIRNIQDTRVESCKSWNVLELSTYLDIPQLVTWLLRSKRWTQAEKERAMSLLDYDTDLINRGSRLESSAPIWSEPFVKYNGTGRKKYDDLPERPTSGDLSNHFRASVVDIFSNGTRFSFSCYSTKAQELLYSQQRSPGLKASMGRMAENLCNIVPGFDKSTYGNSSSRFRWIHFPANCIQWMIDAALFTYLEEGKKQDEITKRFQFLENSWHELPEIETEEKYMHPNCSRRSSSVSESRQDAIGVDKTTSQLALYVSGDSQCEDLKLPFHPSRTLDTYYRGKSREATERDKDQVFSRYVERERSLRNLTAQPSDPEILHVGQLWLWVADDDTIITGTSHHPQAGADSIFEAILNRLSDSDEGFNREAVLASMNSFVEFIFSFYINIVDNLALNIDLTKDSNGDSRQEFERVSIDTMFTSSIEEVSRTESSLRSKFQKHILSAPSKPASDESQDIHEAISVATGALTEIKDIRGELKMIRSVVRTQQRVWNQMLGQSVGYGQDYDDKEKFNSRKSTDPKYVLDKIESLLEFAEETEKNVTSVLELHMNQLSLHEAETSRKQREALMVFTVVTVIFTPLSFVTSLFALNISVFPHMGDNVRYEPGWIFGILGKRLVSISGREDNIY</sequence>
<evidence type="ECO:0000313" key="9">
    <source>
        <dbReference type="EMBL" id="KAF2971446.1"/>
    </source>
</evidence>
<dbReference type="InterPro" id="IPR036770">
    <property type="entry name" value="Ankyrin_rpt-contain_sf"/>
</dbReference>
<evidence type="ECO:0000256" key="7">
    <source>
        <dbReference type="PROSITE-ProRule" id="PRU00023"/>
    </source>
</evidence>
<dbReference type="InterPro" id="IPR045863">
    <property type="entry name" value="CorA_TM1_TM2"/>
</dbReference>
<protein>
    <submittedName>
        <fullName evidence="9">Uncharacterized protein</fullName>
    </submittedName>
</protein>
<dbReference type="OrthoDB" id="341259at2759"/>
<dbReference type="SMART" id="SM00248">
    <property type="entry name" value="ANK"/>
    <property type="match status" value="4"/>
</dbReference>
<evidence type="ECO:0000256" key="1">
    <source>
        <dbReference type="ARBA" id="ARBA00004141"/>
    </source>
</evidence>
<dbReference type="PANTHER" id="PTHR24180">
    <property type="entry name" value="CYCLIN-DEPENDENT KINASE INHIBITOR 2C-RELATED"/>
    <property type="match status" value="1"/>
</dbReference>
<dbReference type="PROSITE" id="PS50297">
    <property type="entry name" value="ANK_REP_REGION"/>
    <property type="match status" value="1"/>
</dbReference>
<dbReference type="AlphaFoldDB" id="A0A7C8ISW2"/>
<evidence type="ECO:0000256" key="3">
    <source>
        <dbReference type="ARBA" id="ARBA00022737"/>
    </source>
</evidence>
<evidence type="ECO:0000313" key="10">
    <source>
        <dbReference type="Proteomes" id="UP000481858"/>
    </source>
</evidence>
<dbReference type="PROSITE" id="PS50088">
    <property type="entry name" value="ANK_REPEAT"/>
    <property type="match status" value="2"/>
</dbReference>
<dbReference type="Pfam" id="PF01544">
    <property type="entry name" value="CorA"/>
    <property type="match status" value="1"/>
</dbReference>
<feature type="transmembrane region" description="Helical" evidence="8">
    <location>
        <begin position="874"/>
        <end position="897"/>
    </location>
</feature>
<comment type="caution">
    <text evidence="9">The sequence shown here is derived from an EMBL/GenBank/DDBJ whole genome shotgun (WGS) entry which is preliminary data.</text>
</comment>
<accession>A0A7C8ISW2</accession>
<dbReference type="InterPro" id="IPR002523">
    <property type="entry name" value="MgTranspt_CorA/ZnTranspt_ZntB"/>
</dbReference>
<dbReference type="Pfam" id="PF12796">
    <property type="entry name" value="Ank_2"/>
    <property type="match status" value="1"/>
</dbReference>
<name>A0A7C8ISW2_9PEZI</name>
<feature type="repeat" description="ANK" evidence="7">
    <location>
        <begin position="153"/>
        <end position="185"/>
    </location>
</feature>
<keyword evidence="5 7" id="KW-0040">ANK repeat</keyword>
<evidence type="ECO:0000256" key="2">
    <source>
        <dbReference type="ARBA" id="ARBA00022692"/>
    </source>
</evidence>